<feature type="non-terminal residue" evidence="2">
    <location>
        <position position="110"/>
    </location>
</feature>
<sequence>MRSAVCNLSASFPQLTQCRGPSIRSADNKALQRRSPSWRIARGGPGRRATQGPCPGAGPCDASTDKLDSQRLRARGRDPTAGVLDSALGEGASSLVKTPPRLGSFPQGSH</sequence>
<evidence type="ECO:0000256" key="1">
    <source>
        <dbReference type="SAM" id="MobiDB-lite"/>
    </source>
</evidence>
<keyword evidence="3" id="KW-1185">Reference proteome</keyword>
<dbReference type="Proteomes" id="UP001066276">
    <property type="component" value="Chromosome 9"/>
</dbReference>
<protein>
    <submittedName>
        <fullName evidence="2">Uncharacterized protein</fullName>
    </submittedName>
</protein>
<reference evidence="2" key="1">
    <citation type="journal article" date="2022" name="bioRxiv">
        <title>Sequencing and chromosome-scale assembly of the giantPleurodeles waltlgenome.</title>
        <authorList>
            <person name="Brown T."/>
            <person name="Elewa A."/>
            <person name="Iarovenko S."/>
            <person name="Subramanian E."/>
            <person name="Araus A.J."/>
            <person name="Petzold A."/>
            <person name="Susuki M."/>
            <person name="Suzuki K.-i.T."/>
            <person name="Hayashi T."/>
            <person name="Toyoda A."/>
            <person name="Oliveira C."/>
            <person name="Osipova E."/>
            <person name="Leigh N.D."/>
            <person name="Simon A."/>
            <person name="Yun M.H."/>
        </authorList>
    </citation>
    <scope>NUCLEOTIDE SEQUENCE</scope>
    <source>
        <strain evidence="2">20211129_DDA</strain>
        <tissue evidence="2">Liver</tissue>
    </source>
</reference>
<comment type="caution">
    <text evidence="2">The sequence shown here is derived from an EMBL/GenBank/DDBJ whole genome shotgun (WGS) entry which is preliminary data.</text>
</comment>
<feature type="compositionally biased region" description="Basic and acidic residues" evidence="1">
    <location>
        <begin position="63"/>
        <end position="78"/>
    </location>
</feature>
<organism evidence="2 3">
    <name type="scientific">Pleurodeles waltl</name>
    <name type="common">Iberian ribbed newt</name>
    <dbReference type="NCBI Taxonomy" id="8319"/>
    <lineage>
        <taxon>Eukaryota</taxon>
        <taxon>Metazoa</taxon>
        <taxon>Chordata</taxon>
        <taxon>Craniata</taxon>
        <taxon>Vertebrata</taxon>
        <taxon>Euteleostomi</taxon>
        <taxon>Amphibia</taxon>
        <taxon>Batrachia</taxon>
        <taxon>Caudata</taxon>
        <taxon>Salamandroidea</taxon>
        <taxon>Salamandridae</taxon>
        <taxon>Pleurodelinae</taxon>
        <taxon>Pleurodeles</taxon>
    </lineage>
</organism>
<proteinExistence type="predicted"/>
<dbReference type="EMBL" id="JANPWB010000013">
    <property type="protein sequence ID" value="KAJ1108046.1"/>
    <property type="molecule type" value="Genomic_DNA"/>
</dbReference>
<gene>
    <name evidence="2" type="ORF">NDU88_005430</name>
</gene>
<dbReference type="AlphaFoldDB" id="A0AAV7MW92"/>
<evidence type="ECO:0000313" key="2">
    <source>
        <dbReference type="EMBL" id="KAJ1108046.1"/>
    </source>
</evidence>
<evidence type="ECO:0000313" key="3">
    <source>
        <dbReference type="Proteomes" id="UP001066276"/>
    </source>
</evidence>
<accession>A0AAV7MW92</accession>
<feature type="region of interest" description="Disordered" evidence="1">
    <location>
        <begin position="17"/>
        <end position="110"/>
    </location>
</feature>
<name>A0AAV7MW92_PLEWA</name>